<dbReference type="Gene3D" id="3.20.20.140">
    <property type="entry name" value="Metal-dependent hydrolases"/>
    <property type="match status" value="1"/>
</dbReference>
<protein>
    <submittedName>
        <fullName evidence="1">Uncharacterized protein</fullName>
    </submittedName>
</protein>
<reference evidence="1" key="1">
    <citation type="journal article" date="2021" name="PeerJ">
        <title>Extensive microbial diversity within the chicken gut microbiome revealed by metagenomics and culture.</title>
        <authorList>
            <person name="Gilroy R."/>
            <person name="Ravi A."/>
            <person name="Getino M."/>
            <person name="Pursley I."/>
            <person name="Horton D.L."/>
            <person name="Alikhan N.F."/>
            <person name="Baker D."/>
            <person name="Gharbi K."/>
            <person name="Hall N."/>
            <person name="Watson M."/>
            <person name="Adriaenssens E.M."/>
            <person name="Foster-Nyarko E."/>
            <person name="Jarju S."/>
            <person name="Secka A."/>
            <person name="Antonio M."/>
            <person name="Oren A."/>
            <person name="Chaudhuri R.R."/>
            <person name="La Ragione R."/>
            <person name="Hildebrand F."/>
            <person name="Pallen M.J."/>
        </authorList>
    </citation>
    <scope>NUCLEOTIDE SEQUENCE</scope>
    <source>
        <strain evidence="1">ChiHjej12B11-9795</strain>
    </source>
</reference>
<gene>
    <name evidence="1" type="ORF">H9950_10600</name>
</gene>
<dbReference type="InterPro" id="IPR006311">
    <property type="entry name" value="TAT_signal"/>
</dbReference>
<dbReference type="AlphaFoldDB" id="A0A9D2HWK6"/>
<dbReference type="EMBL" id="DWZI01000052">
    <property type="protein sequence ID" value="HJA86619.1"/>
    <property type="molecule type" value="Genomic_DNA"/>
</dbReference>
<dbReference type="InterPro" id="IPR032466">
    <property type="entry name" value="Metal_Hydrolase"/>
</dbReference>
<dbReference type="Pfam" id="PF19799">
    <property type="entry name" value="DUF6282"/>
    <property type="match status" value="1"/>
</dbReference>
<dbReference type="PROSITE" id="PS51318">
    <property type="entry name" value="TAT"/>
    <property type="match status" value="1"/>
</dbReference>
<evidence type="ECO:0000313" key="1">
    <source>
        <dbReference type="EMBL" id="HJA86619.1"/>
    </source>
</evidence>
<proteinExistence type="predicted"/>
<accession>A0A9D2HWK6</accession>
<dbReference type="Proteomes" id="UP000823862">
    <property type="component" value="Unassembled WGS sequence"/>
</dbReference>
<dbReference type="InterPro" id="IPR046249">
    <property type="entry name" value="DUF6282"/>
</dbReference>
<reference evidence="1" key="2">
    <citation type="submission" date="2021-04" db="EMBL/GenBank/DDBJ databases">
        <authorList>
            <person name="Gilroy R."/>
        </authorList>
    </citation>
    <scope>NUCLEOTIDE SEQUENCE</scope>
    <source>
        <strain evidence="1">ChiHjej12B11-9795</strain>
    </source>
</reference>
<dbReference type="SUPFAM" id="SSF51556">
    <property type="entry name" value="Metallo-dependent hydrolases"/>
    <property type="match status" value="1"/>
</dbReference>
<comment type="caution">
    <text evidence="1">The sequence shown here is derived from an EMBL/GenBank/DDBJ whole genome shotgun (WGS) entry which is preliminary data.</text>
</comment>
<name>A0A9D2HWK6_9BACE</name>
<sequence length="332" mass="36940">MNGKINRRDFIKTSFVAGSTWLASTAIPTQAINRLQASMDDADLADDGLLKGVCDIHLHCRPDSRERSVDEYSFMQDAMRAGYRGVMFKSNDFSCHDRAYIIRQALPGAECFGSFCMNKVHGDKVNPFAAQKAVETSGGLCRCIWMPTLDAAYQYQYEKRKGKGIPVLDNAGRVLPEVVKVMEICADANIIFATGHSSPEESIILARKAQEVGVKKVVITHANSSIWTMTPDQIRRCIDLGAYIEYCYLPCLWGEGSKMPQYERQSIEKFTSLVCIAPTRSFISTDLGQAVMPHPIEGMRDCILKLQAEGIPQSDIDLLVRSNPAWLIGLDK</sequence>
<evidence type="ECO:0000313" key="2">
    <source>
        <dbReference type="Proteomes" id="UP000823862"/>
    </source>
</evidence>
<organism evidence="1 2">
    <name type="scientific">Candidatus Bacteroides avicola</name>
    <dbReference type="NCBI Taxonomy" id="2838468"/>
    <lineage>
        <taxon>Bacteria</taxon>
        <taxon>Pseudomonadati</taxon>
        <taxon>Bacteroidota</taxon>
        <taxon>Bacteroidia</taxon>
        <taxon>Bacteroidales</taxon>
        <taxon>Bacteroidaceae</taxon>
        <taxon>Bacteroides</taxon>
    </lineage>
</organism>